<dbReference type="OrthoDB" id="5135333at2759"/>
<sequence length="552" mass="62410">MNVVITSTRCSTFGLILESRSVMKLLKVPKYATLSYVWGPTKDSDLQATKDNVHELESDGYLFDNEGIPTAITDAMTVCSNLGIHFLWVDRLCIVQDSMEEKRAQINAMGRIYGHACLIIAQFQGEGAHDGLAGVSKPRETTTDPYQTRDVYLLREYDQYQVLCSRSKWATRGWTFQEAFLSSRVLLFSDQGVIFECYDGEKIHMEDRDMRETEWSDGGMYNTRIPPKGEVFPSWSWVSIKGPVSFWRPDGMPVTNLAIWAVASDNLSLRFIRPPISEPSVPGNKDHKMKLLVALVAWRNGCFPSKLPAVFEPDARWQHYVELIEARWSSIDELCTDALGIDRHTLTVPDLHERISSELIRLAGQQPGRIMVHTSSLILKVDPQLLQEGVACFRTEDGREVGRQNNMKQGELRRFSEALDTDPDTQFEALGLALSASAYYKNIEGLWRDSTGAALYELRDPEGWPDLQSYDHAVDYPALRRIDERVLECTSVDINEMFTVTKTRYTRSQTRTFTHKSAWNTASPYKNVFFRPLSGCELGAGSISAPAGLKEG</sequence>
<evidence type="ECO:0000259" key="1">
    <source>
        <dbReference type="Pfam" id="PF06985"/>
    </source>
</evidence>
<dbReference type="PANTHER" id="PTHR33112:SF12">
    <property type="entry name" value="HETEROKARYON INCOMPATIBILITY DOMAIN-CONTAINING PROTEIN"/>
    <property type="match status" value="1"/>
</dbReference>
<protein>
    <submittedName>
        <fullName evidence="2">HET-domain-containing protein</fullName>
    </submittedName>
</protein>
<dbReference type="InterPro" id="IPR010730">
    <property type="entry name" value="HET"/>
</dbReference>
<comment type="caution">
    <text evidence="2">The sequence shown here is derived from an EMBL/GenBank/DDBJ whole genome shotgun (WGS) entry which is preliminary data.</text>
</comment>
<dbReference type="Proteomes" id="UP000246702">
    <property type="component" value="Unassembled WGS sequence"/>
</dbReference>
<organism evidence="2 3">
    <name type="scientific">Aspergillus sclerotioniger CBS 115572</name>
    <dbReference type="NCBI Taxonomy" id="1450535"/>
    <lineage>
        <taxon>Eukaryota</taxon>
        <taxon>Fungi</taxon>
        <taxon>Dikarya</taxon>
        <taxon>Ascomycota</taxon>
        <taxon>Pezizomycotina</taxon>
        <taxon>Eurotiomycetes</taxon>
        <taxon>Eurotiomycetidae</taxon>
        <taxon>Eurotiales</taxon>
        <taxon>Aspergillaceae</taxon>
        <taxon>Aspergillus</taxon>
        <taxon>Aspergillus subgen. Circumdati</taxon>
    </lineage>
</organism>
<dbReference type="RefSeq" id="XP_025468712.1">
    <property type="nucleotide sequence ID" value="XM_025613219.1"/>
</dbReference>
<accession>A0A317WV85</accession>
<evidence type="ECO:0000313" key="3">
    <source>
        <dbReference type="Proteomes" id="UP000246702"/>
    </source>
</evidence>
<feature type="domain" description="Heterokaryon incompatibility" evidence="1">
    <location>
        <begin position="31"/>
        <end position="178"/>
    </location>
</feature>
<gene>
    <name evidence="2" type="ORF">BO94DRAFT_545090</name>
</gene>
<dbReference type="STRING" id="1450535.A0A317WV85"/>
<dbReference type="Pfam" id="PF06985">
    <property type="entry name" value="HET"/>
    <property type="match status" value="1"/>
</dbReference>
<dbReference type="PANTHER" id="PTHR33112">
    <property type="entry name" value="DOMAIN PROTEIN, PUTATIVE-RELATED"/>
    <property type="match status" value="1"/>
</dbReference>
<proteinExistence type="predicted"/>
<keyword evidence="3" id="KW-1185">Reference proteome</keyword>
<reference evidence="2 3" key="1">
    <citation type="submission" date="2016-12" db="EMBL/GenBank/DDBJ databases">
        <title>The genomes of Aspergillus section Nigri reveals drivers in fungal speciation.</title>
        <authorList>
            <consortium name="DOE Joint Genome Institute"/>
            <person name="Vesth T.C."/>
            <person name="Nybo J."/>
            <person name="Theobald S."/>
            <person name="Brandl J."/>
            <person name="Frisvad J.C."/>
            <person name="Nielsen K.F."/>
            <person name="Lyhne E.K."/>
            <person name="Kogle M.E."/>
            <person name="Kuo A."/>
            <person name="Riley R."/>
            <person name="Clum A."/>
            <person name="Nolan M."/>
            <person name="Lipzen A."/>
            <person name="Salamov A."/>
            <person name="Henrissat B."/>
            <person name="Wiebenga A."/>
            <person name="De Vries R.P."/>
            <person name="Grigoriev I.V."/>
            <person name="Mortensen U.H."/>
            <person name="Andersen M.R."/>
            <person name="Baker S.E."/>
        </authorList>
    </citation>
    <scope>NUCLEOTIDE SEQUENCE [LARGE SCALE GENOMIC DNA]</scope>
    <source>
        <strain evidence="2 3">CBS 115572</strain>
    </source>
</reference>
<evidence type="ECO:0000313" key="2">
    <source>
        <dbReference type="EMBL" id="PWY90334.1"/>
    </source>
</evidence>
<dbReference type="AlphaFoldDB" id="A0A317WV85"/>
<dbReference type="GeneID" id="37115362"/>
<dbReference type="EMBL" id="MSFK01000010">
    <property type="protein sequence ID" value="PWY90334.1"/>
    <property type="molecule type" value="Genomic_DNA"/>
</dbReference>
<name>A0A317WV85_9EURO</name>